<name>A0A1G8KJX8_9GAMM</name>
<dbReference type="RefSeq" id="WP_090361110.1">
    <property type="nucleotide sequence ID" value="NZ_FNEM01000001.1"/>
</dbReference>
<dbReference type="EMBL" id="FNEM01000001">
    <property type="protein sequence ID" value="SDI43676.1"/>
    <property type="molecule type" value="Genomic_DNA"/>
</dbReference>
<protein>
    <recommendedName>
        <fullName evidence="3">DUF2960 domain-containing protein</fullName>
    </recommendedName>
</protein>
<dbReference type="AlphaFoldDB" id="A0A1G8KJX8"/>
<keyword evidence="2" id="KW-1185">Reference proteome</keyword>
<dbReference type="Proteomes" id="UP000199527">
    <property type="component" value="Unassembled WGS sequence"/>
</dbReference>
<evidence type="ECO:0000313" key="1">
    <source>
        <dbReference type="EMBL" id="SDI43676.1"/>
    </source>
</evidence>
<dbReference type="OrthoDB" id="5820465at2"/>
<proteinExistence type="predicted"/>
<gene>
    <name evidence="1" type="ORF">SAMN04488540_101399</name>
</gene>
<dbReference type="Pfam" id="PF11173">
    <property type="entry name" value="DUF2960"/>
    <property type="match status" value="1"/>
</dbReference>
<evidence type="ECO:0000313" key="2">
    <source>
        <dbReference type="Proteomes" id="UP000199527"/>
    </source>
</evidence>
<accession>A0A1G8KJX8</accession>
<sequence length="79" mass="9004">MALTISYTFKGVNKSIGYANDKFHDAFEAVAAAEGIDTSDYLNMEQAVKMSTRDKKTVRNFRDTYIRQKGFTDIKVVRD</sequence>
<organism evidence="1 2">
    <name type="scientific">Ferrimonas sediminum</name>
    <dbReference type="NCBI Taxonomy" id="718193"/>
    <lineage>
        <taxon>Bacteria</taxon>
        <taxon>Pseudomonadati</taxon>
        <taxon>Pseudomonadota</taxon>
        <taxon>Gammaproteobacteria</taxon>
        <taxon>Alteromonadales</taxon>
        <taxon>Ferrimonadaceae</taxon>
        <taxon>Ferrimonas</taxon>
    </lineage>
</organism>
<dbReference type="InterPro" id="IPR021343">
    <property type="entry name" value="DUF2960"/>
</dbReference>
<evidence type="ECO:0008006" key="3">
    <source>
        <dbReference type="Google" id="ProtNLM"/>
    </source>
</evidence>
<reference evidence="2" key="1">
    <citation type="submission" date="2016-10" db="EMBL/GenBank/DDBJ databases">
        <authorList>
            <person name="Varghese N."/>
            <person name="Submissions S."/>
        </authorList>
    </citation>
    <scope>NUCLEOTIDE SEQUENCE [LARGE SCALE GENOMIC DNA]</scope>
    <source>
        <strain evidence="2">DSM 23317</strain>
    </source>
</reference>